<dbReference type="PANTHER" id="PTHR36423">
    <property type="entry name" value="AFR070WP"/>
    <property type="match status" value="1"/>
</dbReference>
<dbReference type="PIRSF" id="PIRSF028139">
    <property type="entry name" value="DOPA-diox_rel_Mll2280"/>
    <property type="match status" value="1"/>
</dbReference>
<dbReference type="InterPro" id="IPR014980">
    <property type="entry name" value="DOPA_dioxygen"/>
</dbReference>
<dbReference type="RefSeq" id="WP_196124372.1">
    <property type="nucleotide sequence ID" value="NZ_JADPMR010000004.1"/>
</dbReference>
<dbReference type="SUPFAM" id="SSF143410">
    <property type="entry name" value="DOPA-like"/>
    <property type="match status" value="1"/>
</dbReference>
<protein>
    <submittedName>
        <fullName evidence="1">DOPA 4,5-dioxygenase family protein</fullName>
    </submittedName>
</protein>
<sequence length="115" mass="13116">MPTFPANNYAHYHAHIYFDATTLAQATELCTAAGKEFDLKVGRVHQKKVGPHPHWSCQLAFNHSIYDSLMPWLESKRDGLTVLVHGLTDSELKDHTEHLFWLGESKVLDLSVFKK</sequence>
<dbReference type="PANTHER" id="PTHR36423:SF2">
    <property type="entry name" value="AFR070WP"/>
    <property type="match status" value="1"/>
</dbReference>
<name>A0ABS0GJW8_9VIBR</name>
<proteinExistence type="predicted"/>
<dbReference type="Proteomes" id="UP000597206">
    <property type="component" value="Unassembled WGS sequence"/>
</dbReference>
<dbReference type="Gene3D" id="3.30.70.1240">
    <property type="entry name" value="DOPA-like domains"/>
    <property type="match status" value="1"/>
</dbReference>
<dbReference type="Pfam" id="PF08883">
    <property type="entry name" value="DOPA_dioxygen"/>
    <property type="match status" value="1"/>
</dbReference>
<evidence type="ECO:0000313" key="1">
    <source>
        <dbReference type="EMBL" id="MBF9002498.1"/>
    </source>
</evidence>
<reference evidence="1 2" key="1">
    <citation type="submission" date="2020-11" db="EMBL/GenBank/DDBJ databases">
        <title>Vibrio nitrifigilis sp. nov., a marine nitrogen-fixing bacterium isolated from the lagoon sediment of an islet inside an atoll.</title>
        <authorList>
            <person name="Wang L.-T."/>
            <person name="Shieh W.Y."/>
        </authorList>
    </citation>
    <scope>NUCLEOTIDE SEQUENCE [LARGE SCALE GENOMIC DNA]</scope>
    <source>
        <strain evidence="1 2">NFV-1</strain>
    </source>
</reference>
<keyword evidence="2" id="KW-1185">Reference proteome</keyword>
<gene>
    <name evidence="1" type="ORF">I1A42_18665</name>
</gene>
<accession>A0ABS0GJW8</accession>
<evidence type="ECO:0000313" key="2">
    <source>
        <dbReference type="Proteomes" id="UP000597206"/>
    </source>
</evidence>
<organism evidence="1 2">
    <name type="scientific">Vibrio nitrifigilis</name>
    <dbReference type="NCBI Taxonomy" id="2789781"/>
    <lineage>
        <taxon>Bacteria</taxon>
        <taxon>Pseudomonadati</taxon>
        <taxon>Pseudomonadota</taxon>
        <taxon>Gammaproteobacteria</taxon>
        <taxon>Vibrionales</taxon>
        <taxon>Vibrionaceae</taxon>
        <taxon>Vibrio</taxon>
    </lineage>
</organism>
<comment type="caution">
    <text evidence="1">The sequence shown here is derived from an EMBL/GenBank/DDBJ whole genome shotgun (WGS) entry which is preliminary data.</text>
</comment>
<dbReference type="EMBL" id="JADPMR010000004">
    <property type="protein sequence ID" value="MBF9002498.1"/>
    <property type="molecule type" value="Genomic_DNA"/>
</dbReference>
<dbReference type="InterPro" id="IPR023389">
    <property type="entry name" value="DOPA-like_sf"/>
</dbReference>